<feature type="transmembrane region" description="Helical" evidence="7">
    <location>
        <begin position="54"/>
        <end position="74"/>
    </location>
</feature>
<evidence type="ECO:0000256" key="1">
    <source>
        <dbReference type="ARBA" id="ARBA00004141"/>
    </source>
</evidence>
<feature type="domain" description="Rhodopsin" evidence="8">
    <location>
        <begin position="39"/>
        <end position="283"/>
    </location>
</feature>
<evidence type="ECO:0000256" key="5">
    <source>
        <dbReference type="ARBA" id="ARBA00038359"/>
    </source>
</evidence>
<evidence type="ECO:0000259" key="8">
    <source>
        <dbReference type="Pfam" id="PF20684"/>
    </source>
</evidence>
<reference evidence="9" key="1">
    <citation type="submission" date="2023-06" db="EMBL/GenBank/DDBJ databases">
        <title>Genome-scale phylogeny and comparative genomics of the fungal order Sordariales.</title>
        <authorList>
            <consortium name="Lawrence Berkeley National Laboratory"/>
            <person name="Hensen N."/>
            <person name="Bonometti L."/>
            <person name="Westerberg I."/>
            <person name="Brannstrom I.O."/>
            <person name="Guillou S."/>
            <person name="Cros-Aarteil S."/>
            <person name="Calhoun S."/>
            <person name="Haridas S."/>
            <person name="Kuo A."/>
            <person name="Mondo S."/>
            <person name="Pangilinan J."/>
            <person name="Riley R."/>
            <person name="Labutti K."/>
            <person name="Andreopoulos B."/>
            <person name="Lipzen A."/>
            <person name="Chen C."/>
            <person name="Yanf M."/>
            <person name="Daum C."/>
            <person name="Ng V."/>
            <person name="Clum A."/>
            <person name="Steindorff A."/>
            <person name="Ohm R."/>
            <person name="Martin F."/>
            <person name="Silar P."/>
            <person name="Natvig D."/>
            <person name="Lalanne C."/>
            <person name="Gautier V."/>
            <person name="Ament-Velasquez S.L."/>
            <person name="Kruys A."/>
            <person name="Hutchinson M.I."/>
            <person name="Powell A.J."/>
            <person name="Barry K."/>
            <person name="Miller A.N."/>
            <person name="Grigoriev I.V."/>
            <person name="Debuchy R."/>
            <person name="Gladieux P."/>
            <person name="Thoren M.H."/>
            <person name="Johannesson H."/>
        </authorList>
    </citation>
    <scope>NUCLEOTIDE SEQUENCE</scope>
    <source>
        <strain evidence="9">CBS 606.72</strain>
    </source>
</reference>
<dbReference type="PANTHER" id="PTHR33048:SF129">
    <property type="entry name" value="INTEGRAL MEMBRANE PROTEIN-RELATED"/>
    <property type="match status" value="1"/>
</dbReference>
<feature type="transmembrane region" description="Helical" evidence="7">
    <location>
        <begin position="20"/>
        <end position="42"/>
    </location>
</feature>
<evidence type="ECO:0000313" key="9">
    <source>
        <dbReference type="EMBL" id="KAK0611213.1"/>
    </source>
</evidence>
<evidence type="ECO:0000256" key="4">
    <source>
        <dbReference type="ARBA" id="ARBA00023136"/>
    </source>
</evidence>
<feature type="transmembrane region" description="Helical" evidence="7">
    <location>
        <begin position="129"/>
        <end position="148"/>
    </location>
</feature>
<evidence type="ECO:0000313" key="10">
    <source>
        <dbReference type="Proteomes" id="UP001175000"/>
    </source>
</evidence>
<dbReference type="Proteomes" id="UP001175000">
    <property type="component" value="Unassembled WGS sequence"/>
</dbReference>
<evidence type="ECO:0000256" key="6">
    <source>
        <dbReference type="SAM" id="MobiDB-lite"/>
    </source>
</evidence>
<keyword evidence="4 7" id="KW-0472">Membrane</keyword>
<feature type="transmembrane region" description="Helical" evidence="7">
    <location>
        <begin position="186"/>
        <end position="204"/>
    </location>
</feature>
<dbReference type="InterPro" id="IPR052337">
    <property type="entry name" value="SAT4-like"/>
</dbReference>
<organism evidence="9 10">
    <name type="scientific">Immersiella caudata</name>
    <dbReference type="NCBI Taxonomy" id="314043"/>
    <lineage>
        <taxon>Eukaryota</taxon>
        <taxon>Fungi</taxon>
        <taxon>Dikarya</taxon>
        <taxon>Ascomycota</taxon>
        <taxon>Pezizomycotina</taxon>
        <taxon>Sordariomycetes</taxon>
        <taxon>Sordariomycetidae</taxon>
        <taxon>Sordariales</taxon>
        <taxon>Lasiosphaeriaceae</taxon>
        <taxon>Immersiella</taxon>
    </lineage>
</organism>
<keyword evidence="10" id="KW-1185">Reference proteome</keyword>
<dbReference type="AlphaFoldDB" id="A0AA39TXN5"/>
<feature type="transmembrane region" description="Helical" evidence="7">
    <location>
        <begin position="216"/>
        <end position="238"/>
    </location>
</feature>
<dbReference type="GO" id="GO:0016020">
    <property type="term" value="C:membrane"/>
    <property type="evidence" value="ECO:0007669"/>
    <property type="project" value="UniProtKB-SubCell"/>
</dbReference>
<feature type="region of interest" description="Disordered" evidence="6">
    <location>
        <begin position="356"/>
        <end position="376"/>
    </location>
</feature>
<dbReference type="Pfam" id="PF20684">
    <property type="entry name" value="Fung_rhodopsin"/>
    <property type="match status" value="1"/>
</dbReference>
<comment type="subcellular location">
    <subcellularLocation>
        <location evidence="1">Membrane</location>
        <topology evidence="1">Multi-pass membrane protein</topology>
    </subcellularLocation>
</comment>
<sequence length="393" mass="43334">MPDPFAFGMPIDPRSAYLAQVYIGLTSTLLLLASITFFIRIYQRIRPVWKMGADDYFIIVGYMLSIVDWGLLLPQQVPTAGFVSIEYALNSFKTGWIAIGVWGVSMTFLKVSIALTLLRIQRKSLAWRIFLYSIIALQVAYGVLNLFFNTVIACRPLSHAWDFTIPPHLKGCVSSDVMRAASNTGSGVNIVTDVLLSLSPAVFLRKLNRPLRERIFVCVLMGLGLLASVSSIVKTVFVQRFYDPTYPFEDIMPLGISISTYTILEQFTGILAACIPAMKNIFQACLGKMGVSLHDSRSRPGRSGYYLNGRGTNDGTAGGTFQSTMGASQLGSRYARGGRDDTVLDEDEEKCLEMPEMRRGASTPKSTRTRSGSGSFREVDFKTSTVVTTVHAV</sequence>
<gene>
    <name evidence="9" type="ORF">B0T14DRAFT_440077</name>
</gene>
<dbReference type="InterPro" id="IPR049326">
    <property type="entry name" value="Rhodopsin_dom_fungi"/>
</dbReference>
<evidence type="ECO:0000256" key="3">
    <source>
        <dbReference type="ARBA" id="ARBA00022989"/>
    </source>
</evidence>
<dbReference type="PANTHER" id="PTHR33048">
    <property type="entry name" value="PTH11-LIKE INTEGRAL MEMBRANE PROTEIN (AFU_ORTHOLOGUE AFUA_5G11245)"/>
    <property type="match status" value="1"/>
</dbReference>
<accession>A0AA39TXN5</accession>
<feature type="transmembrane region" description="Helical" evidence="7">
    <location>
        <begin position="94"/>
        <end position="117"/>
    </location>
</feature>
<feature type="transmembrane region" description="Helical" evidence="7">
    <location>
        <begin position="258"/>
        <end position="278"/>
    </location>
</feature>
<keyword evidence="3 7" id="KW-1133">Transmembrane helix</keyword>
<evidence type="ECO:0000256" key="2">
    <source>
        <dbReference type="ARBA" id="ARBA00022692"/>
    </source>
</evidence>
<protein>
    <recommendedName>
        <fullName evidence="8">Rhodopsin domain-containing protein</fullName>
    </recommendedName>
</protein>
<keyword evidence="2 7" id="KW-0812">Transmembrane</keyword>
<proteinExistence type="inferred from homology"/>
<name>A0AA39TXN5_9PEZI</name>
<dbReference type="EMBL" id="JAULSU010000007">
    <property type="protein sequence ID" value="KAK0611213.1"/>
    <property type="molecule type" value="Genomic_DNA"/>
</dbReference>
<comment type="similarity">
    <text evidence="5">Belongs to the SAT4 family.</text>
</comment>
<evidence type="ECO:0000256" key="7">
    <source>
        <dbReference type="SAM" id="Phobius"/>
    </source>
</evidence>
<comment type="caution">
    <text evidence="9">The sequence shown here is derived from an EMBL/GenBank/DDBJ whole genome shotgun (WGS) entry which is preliminary data.</text>
</comment>